<protein>
    <submittedName>
        <fullName evidence="1">Uncharacterized protein</fullName>
    </submittedName>
</protein>
<name>A0A4Q9UYJ0_9ACTO</name>
<evidence type="ECO:0000313" key="1">
    <source>
        <dbReference type="EMBL" id="TBW20714.1"/>
    </source>
</evidence>
<organism evidence="1 2">
    <name type="scientific">Arcanobacterium bovis</name>
    <dbReference type="NCBI Taxonomy" id="2529275"/>
    <lineage>
        <taxon>Bacteria</taxon>
        <taxon>Bacillati</taxon>
        <taxon>Actinomycetota</taxon>
        <taxon>Actinomycetes</taxon>
        <taxon>Actinomycetales</taxon>
        <taxon>Actinomycetaceae</taxon>
        <taxon>Arcanobacterium</taxon>
    </lineage>
</organism>
<dbReference type="RefSeq" id="WP_131282513.1">
    <property type="nucleotide sequence ID" value="NZ_JBHSLR010000004.1"/>
</dbReference>
<comment type="caution">
    <text evidence="1">The sequence shown here is derived from an EMBL/GenBank/DDBJ whole genome shotgun (WGS) entry which is preliminary data.</text>
</comment>
<gene>
    <name evidence="1" type="ORF">EZJ44_08465</name>
</gene>
<dbReference type="Proteomes" id="UP000293036">
    <property type="component" value="Unassembled WGS sequence"/>
</dbReference>
<keyword evidence="2" id="KW-1185">Reference proteome</keyword>
<evidence type="ECO:0000313" key="2">
    <source>
        <dbReference type="Proteomes" id="UP000293036"/>
    </source>
</evidence>
<proteinExistence type="predicted"/>
<accession>A0A4Q9UYJ0</accession>
<dbReference type="EMBL" id="SJDT01000012">
    <property type="protein sequence ID" value="TBW20714.1"/>
    <property type="molecule type" value="Genomic_DNA"/>
</dbReference>
<dbReference type="AlphaFoldDB" id="A0A4Q9UYJ0"/>
<reference evidence="1 2" key="1">
    <citation type="submission" date="2019-02" db="EMBL/GenBank/DDBJ databases">
        <title>Arcanobacterium bovis sp. nov., isolated from the milk of a cow with mastitis.</title>
        <authorList>
            <person name="Sammra O."/>
            <person name="Foster G."/>
            <person name="Hassan A."/>
            <person name="Alssahen M."/>
            <person name="Laemmler C."/>
            <person name="Borowiak M."/>
            <person name="Malorny B."/>
            <person name="Abdulmawjood A."/>
        </authorList>
    </citation>
    <scope>NUCLEOTIDE SEQUENCE [LARGE SCALE GENOMIC DNA]</scope>
    <source>
        <strain evidence="1 2">C605018/01/1</strain>
    </source>
</reference>
<sequence>MNHIFLYGTPTGHTSSGIGIDDGQPLLTFMLKHTVADQFMNTKIHITGDLAEYVQSSIILTPETPLLISGELISDNQEYLVHVHHIALDYFPQWQKLGKDDHD</sequence>